<dbReference type="OrthoDB" id="1600564at2759"/>
<dbReference type="Pfam" id="PF00657">
    <property type="entry name" value="Lipase_GDSL"/>
    <property type="match status" value="1"/>
</dbReference>
<dbReference type="InterPro" id="IPR050592">
    <property type="entry name" value="GDSL_lipolytic_enzyme"/>
</dbReference>
<dbReference type="EMBL" id="AUSU01008513">
    <property type="protein sequence ID" value="EPS59257.1"/>
    <property type="molecule type" value="Genomic_DNA"/>
</dbReference>
<dbReference type="GO" id="GO:0016788">
    <property type="term" value="F:hydrolase activity, acting on ester bonds"/>
    <property type="evidence" value="ECO:0007669"/>
    <property type="project" value="InterPro"/>
</dbReference>
<comment type="similarity">
    <text evidence="1">Belongs to the 'GDSL' lipolytic enzyme family.</text>
</comment>
<dbReference type="AlphaFoldDB" id="S8DIJ5"/>
<dbReference type="Proteomes" id="UP000015453">
    <property type="component" value="Unassembled WGS sequence"/>
</dbReference>
<dbReference type="InterPro" id="IPR036514">
    <property type="entry name" value="SGNH_hydro_sf"/>
</dbReference>
<evidence type="ECO:0000313" key="3">
    <source>
        <dbReference type="Proteomes" id="UP000015453"/>
    </source>
</evidence>
<dbReference type="InterPro" id="IPR035669">
    <property type="entry name" value="SGNH_plant_lipase-like"/>
</dbReference>
<dbReference type="CDD" id="cd01837">
    <property type="entry name" value="SGNH_plant_lipase_like"/>
    <property type="match status" value="1"/>
</dbReference>
<gene>
    <name evidence="2" type="ORF">M569_15551</name>
</gene>
<dbReference type="Gene3D" id="3.40.50.1110">
    <property type="entry name" value="SGNH hydrolase"/>
    <property type="match status" value="1"/>
</dbReference>
<organism evidence="2 3">
    <name type="scientific">Genlisea aurea</name>
    <dbReference type="NCBI Taxonomy" id="192259"/>
    <lineage>
        <taxon>Eukaryota</taxon>
        <taxon>Viridiplantae</taxon>
        <taxon>Streptophyta</taxon>
        <taxon>Embryophyta</taxon>
        <taxon>Tracheophyta</taxon>
        <taxon>Spermatophyta</taxon>
        <taxon>Magnoliopsida</taxon>
        <taxon>eudicotyledons</taxon>
        <taxon>Gunneridae</taxon>
        <taxon>Pentapetalae</taxon>
        <taxon>asterids</taxon>
        <taxon>lamiids</taxon>
        <taxon>Lamiales</taxon>
        <taxon>Lentibulariaceae</taxon>
        <taxon>Genlisea</taxon>
    </lineage>
</organism>
<dbReference type="PANTHER" id="PTHR45642">
    <property type="entry name" value="GDSL ESTERASE/LIPASE EXL3"/>
    <property type="match status" value="1"/>
</dbReference>
<evidence type="ECO:0008006" key="4">
    <source>
        <dbReference type="Google" id="ProtNLM"/>
    </source>
</evidence>
<protein>
    <recommendedName>
        <fullName evidence="4">GDSL esterase/lipase</fullName>
    </recommendedName>
</protein>
<reference evidence="2 3" key="1">
    <citation type="journal article" date="2013" name="BMC Genomics">
        <title>The miniature genome of a carnivorous plant Genlisea aurea contains a low number of genes and short non-coding sequences.</title>
        <authorList>
            <person name="Leushkin E.V."/>
            <person name="Sutormin R.A."/>
            <person name="Nabieva E.R."/>
            <person name="Penin A.A."/>
            <person name="Kondrashov A.S."/>
            <person name="Logacheva M.D."/>
        </authorList>
    </citation>
    <scope>NUCLEOTIDE SEQUENCE [LARGE SCALE GENOMIC DNA]</scope>
</reference>
<dbReference type="PANTHER" id="PTHR45642:SF3">
    <property type="entry name" value="OS09G0540400 PROTEIN"/>
    <property type="match status" value="1"/>
</dbReference>
<name>S8DIJ5_9LAMI</name>
<accession>S8DIJ5</accession>
<comment type="caution">
    <text evidence="2">The sequence shown here is derived from an EMBL/GenBank/DDBJ whole genome shotgun (WGS) entry which is preliminary data.</text>
</comment>
<sequence length="315" mass="34888">STPSILIFGDSTADTGNNNYIPTIFRSNFPPYGLRFLNHTPTGRFSDGRIAADFFAKHLGIKEYVPPYLDPDLTLEELITGVSFAFAGSGYDPLTASISSVISVPEQLNHFRDYKRKLEAKIGTEKTKESIGKALFLVSAGTNDFVLNYFILPIRRQRYSVEAYASFVVNIVGRFVQGLVSEGARRIGVAGLPPMGCLPVVITLFSDDPINKRDCIENFSILSRAYNRMLQTSLNAMNAELRRRHRGSPRVAYLDVYGPLEAIIHNHGHDFEEVNVGCCGTGLVEASILCTPFAPLCSHPAKYVFWDSIHPTETT</sequence>
<keyword evidence="3" id="KW-1185">Reference proteome</keyword>
<feature type="non-terminal residue" evidence="2">
    <location>
        <position position="1"/>
    </location>
</feature>
<dbReference type="InterPro" id="IPR001087">
    <property type="entry name" value="GDSL"/>
</dbReference>
<proteinExistence type="inferred from homology"/>
<dbReference type="SUPFAM" id="SSF52266">
    <property type="entry name" value="SGNH hydrolase"/>
    <property type="match status" value="1"/>
</dbReference>
<evidence type="ECO:0000256" key="1">
    <source>
        <dbReference type="ARBA" id="ARBA00008668"/>
    </source>
</evidence>
<feature type="non-terminal residue" evidence="2">
    <location>
        <position position="315"/>
    </location>
</feature>
<evidence type="ECO:0000313" key="2">
    <source>
        <dbReference type="EMBL" id="EPS59257.1"/>
    </source>
</evidence>